<evidence type="ECO:0000256" key="1">
    <source>
        <dbReference type="SAM" id="Phobius"/>
    </source>
</evidence>
<keyword evidence="1" id="KW-0472">Membrane</keyword>
<dbReference type="EMBL" id="BSYO01000014">
    <property type="protein sequence ID" value="GMH14339.1"/>
    <property type="molecule type" value="Genomic_DNA"/>
</dbReference>
<reference evidence="2" key="1">
    <citation type="submission" date="2023-05" db="EMBL/GenBank/DDBJ databases">
        <title>Nepenthes gracilis genome sequencing.</title>
        <authorList>
            <person name="Fukushima K."/>
        </authorList>
    </citation>
    <scope>NUCLEOTIDE SEQUENCE</scope>
    <source>
        <strain evidence="2">SING2019-196</strain>
    </source>
</reference>
<evidence type="ECO:0000313" key="2">
    <source>
        <dbReference type="EMBL" id="GMH14339.1"/>
    </source>
</evidence>
<keyword evidence="1" id="KW-0812">Transmembrane</keyword>
<evidence type="ECO:0000313" key="3">
    <source>
        <dbReference type="Proteomes" id="UP001279734"/>
    </source>
</evidence>
<feature type="transmembrane region" description="Helical" evidence="1">
    <location>
        <begin position="12"/>
        <end position="36"/>
    </location>
</feature>
<keyword evidence="1" id="KW-1133">Transmembrane helix</keyword>
<dbReference type="AlphaFoldDB" id="A0AAD3XRT8"/>
<comment type="caution">
    <text evidence="2">The sequence shown here is derived from an EMBL/GenBank/DDBJ whole genome shotgun (WGS) entry which is preliminary data.</text>
</comment>
<protein>
    <submittedName>
        <fullName evidence="2">Uncharacterized protein</fullName>
    </submittedName>
</protein>
<keyword evidence="3" id="KW-1185">Reference proteome</keyword>
<accession>A0AAD3XRT8</accession>
<sequence>MGLSLLLVAELLGLMGLSLLLVAELLGLMGLSLLFVSAAIGPGARRPCNDLNLYKTTIGDLVFAPIIAMEELLVTSEHTTLPQTFCHGFLAFAESAY</sequence>
<dbReference type="Proteomes" id="UP001279734">
    <property type="component" value="Unassembled WGS sequence"/>
</dbReference>
<proteinExistence type="predicted"/>
<name>A0AAD3XRT8_NEPGR</name>
<gene>
    <name evidence="2" type="ORF">Nepgr_016180</name>
</gene>
<organism evidence="2 3">
    <name type="scientific">Nepenthes gracilis</name>
    <name type="common">Slender pitcher plant</name>
    <dbReference type="NCBI Taxonomy" id="150966"/>
    <lineage>
        <taxon>Eukaryota</taxon>
        <taxon>Viridiplantae</taxon>
        <taxon>Streptophyta</taxon>
        <taxon>Embryophyta</taxon>
        <taxon>Tracheophyta</taxon>
        <taxon>Spermatophyta</taxon>
        <taxon>Magnoliopsida</taxon>
        <taxon>eudicotyledons</taxon>
        <taxon>Gunneridae</taxon>
        <taxon>Pentapetalae</taxon>
        <taxon>Caryophyllales</taxon>
        <taxon>Nepenthaceae</taxon>
        <taxon>Nepenthes</taxon>
    </lineage>
</organism>